<keyword evidence="1" id="KW-0812">Transmembrane</keyword>
<proteinExistence type="predicted"/>
<feature type="transmembrane region" description="Helical" evidence="1">
    <location>
        <begin position="175"/>
        <end position="197"/>
    </location>
</feature>
<dbReference type="PANTHER" id="PTHR22911">
    <property type="entry name" value="ACYL-MALONYL CONDENSING ENZYME-RELATED"/>
    <property type="match status" value="1"/>
</dbReference>
<feature type="transmembrane region" description="Helical" evidence="1">
    <location>
        <begin position="241"/>
        <end position="260"/>
    </location>
</feature>
<dbReference type="Pfam" id="PF00892">
    <property type="entry name" value="EamA"/>
    <property type="match status" value="2"/>
</dbReference>
<dbReference type="OMA" id="TSTYPLW"/>
<evidence type="ECO:0000313" key="3">
    <source>
        <dbReference type="EMBL" id="HII60175.1"/>
    </source>
</evidence>
<gene>
    <name evidence="3" type="ORF">HA331_00085</name>
</gene>
<feature type="transmembrane region" description="Helical" evidence="1">
    <location>
        <begin position="66"/>
        <end position="86"/>
    </location>
</feature>
<feature type="domain" description="EamA" evidence="2">
    <location>
        <begin position="150"/>
        <end position="284"/>
    </location>
</feature>
<feature type="transmembrane region" description="Helical" evidence="1">
    <location>
        <begin position="267"/>
        <end position="284"/>
    </location>
</feature>
<name>A0A832SZZ9_PYRHR</name>
<keyword evidence="1" id="KW-1133">Transmembrane helix</keyword>
<comment type="caution">
    <text evidence="3">The sequence shown here is derived from an EMBL/GenBank/DDBJ whole genome shotgun (WGS) entry which is preliminary data.</text>
</comment>
<evidence type="ECO:0000256" key="1">
    <source>
        <dbReference type="SAM" id="Phobius"/>
    </source>
</evidence>
<reference evidence="3" key="1">
    <citation type="journal article" date="2020" name="bioRxiv">
        <title>A rank-normalized archaeal taxonomy based on genome phylogeny resolves widespread incomplete and uneven classifications.</title>
        <authorList>
            <person name="Rinke C."/>
            <person name="Chuvochina M."/>
            <person name="Mussig A.J."/>
            <person name="Chaumeil P.-A."/>
            <person name="Waite D.W."/>
            <person name="Whitman W.B."/>
            <person name="Parks D.H."/>
            <person name="Hugenholtz P."/>
        </authorList>
    </citation>
    <scope>NUCLEOTIDE SEQUENCE</scope>
    <source>
        <strain evidence="3">UBA8834</strain>
    </source>
</reference>
<dbReference type="RefSeq" id="WP_010884712.1">
    <property type="nucleotide sequence ID" value="NZ_DUJN01000001.1"/>
</dbReference>
<dbReference type="AlphaFoldDB" id="A0A832SZZ9"/>
<protein>
    <submittedName>
        <fullName evidence="3">DMT family transporter</fullName>
    </submittedName>
</protein>
<feature type="transmembrane region" description="Helical" evidence="1">
    <location>
        <begin position="151"/>
        <end position="169"/>
    </location>
</feature>
<dbReference type="PANTHER" id="PTHR22911:SF137">
    <property type="entry name" value="SOLUTE CARRIER FAMILY 35 MEMBER G2-RELATED"/>
    <property type="match status" value="1"/>
</dbReference>
<dbReference type="InterPro" id="IPR000620">
    <property type="entry name" value="EamA_dom"/>
</dbReference>
<dbReference type="GeneID" id="1442946"/>
<dbReference type="SUPFAM" id="SSF103481">
    <property type="entry name" value="Multidrug resistance efflux transporter EmrE"/>
    <property type="match status" value="2"/>
</dbReference>
<feature type="transmembrane region" description="Helical" evidence="1">
    <location>
        <begin position="35"/>
        <end position="54"/>
    </location>
</feature>
<keyword evidence="1" id="KW-0472">Membrane</keyword>
<feature type="transmembrane region" description="Helical" evidence="1">
    <location>
        <begin position="106"/>
        <end position="139"/>
    </location>
</feature>
<dbReference type="Proteomes" id="UP000617544">
    <property type="component" value="Unassembled WGS sequence"/>
</dbReference>
<dbReference type="InterPro" id="IPR037185">
    <property type="entry name" value="EmrE-like"/>
</dbReference>
<feature type="transmembrane region" description="Helical" evidence="1">
    <location>
        <begin position="209"/>
        <end position="229"/>
    </location>
</feature>
<sequence length="285" mass="31066">MLLGVLLALTSAFCWGTSSVLIKVGLRGKSPVSANLIRLYFSSILYFLIFYFGGNYKEIAGLPLEYHILAFISAQFGFVIGDYFYFSALKLLGVSRTVPITSTYPLWTIIWAYLFLGRSVTLRIITGAVLIVIAIIMVGRVESQEHLSYKGILFALITPILWSIAIVIMDWLSNFISSLTLAGLRIIYAAVGVTFISGKFIGEIRNSNLVEVLIISTAGLLGLVVGQYSFVKSVSLLGSQIATPITAINPIISTGLAIIFLGESPNWKIIVSLILVVLGIWLISS</sequence>
<organism evidence="3 4">
    <name type="scientific">Pyrococcus horikoshii</name>
    <dbReference type="NCBI Taxonomy" id="53953"/>
    <lineage>
        <taxon>Archaea</taxon>
        <taxon>Methanobacteriati</taxon>
        <taxon>Methanobacteriota</taxon>
        <taxon>Thermococci</taxon>
        <taxon>Thermococcales</taxon>
        <taxon>Thermococcaceae</taxon>
        <taxon>Pyrococcus</taxon>
    </lineage>
</organism>
<dbReference type="EMBL" id="DUJN01000001">
    <property type="protein sequence ID" value="HII60175.1"/>
    <property type="molecule type" value="Genomic_DNA"/>
</dbReference>
<feature type="domain" description="EamA" evidence="2">
    <location>
        <begin position="3"/>
        <end position="138"/>
    </location>
</feature>
<evidence type="ECO:0000313" key="4">
    <source>
        <dbReference type="Proteomes" id="UP000617544"/>
    </source>
</evidence>
<dbReference type="GO" id="GO:0016020">
    <property type="term" value="C:membrane"/>
    <property type="evidence" value="ECO:0007669"/>
    <property type="project" value="InterPro"/>
</dbReference>
<dbReference type="Gene3D" id="1.10.3730.20">
    <property type="match status" value="1"/>
</dbReference>
<accession>A0A832SZZ9</accession>
<evidence type="ECO:0000259" key="2">
    <source>
        <dbReference type="Pfam" id="PF00892"/>
    </source>
</evidence>